<reference evidence="2 3" key="1">
    <citation type="journal article" date="2012" name="Nature">
        <title>Repeated polyploidization of Gossypium genomes and the evolution of spinnable cotton fibres.</title>
        <authorList>
            <person name="Paterson A.H."/>
            <person name="Wendel J.F."/>
            <person name="Gundlach H."/>
            <person name="Guo H."/>
            <person name="Jenkins J."/>
            <person name="Jin D."/>
            <person name="Llewellyn D."/>
            <person name="Showmaker K.C."/>
            <person name="Shu S."/>
            <person name="Udall J."/>
            <person name="Yoo M.J."/>
            <person name="Byers R."/>
            <person name="Chen W."/>
            <person name="Doron-Faigenboim A."/>
            <person name="Duke M.V."/>
            <person name="Gong L."/>
            <person name="Grimwood J."/>
            <person name="Grover C."/>
            <person name="Grupp K."/>
            <person name="Hu G."/>
            <person name="Lee T.H."/>
            <person name="Li J."/>
            <person name="Lin L."/>
            <person name="Liu T."/>
            <person name="Marler B.S."/>
            <person name="Page J.T."/>
            <person name="Roberts A.W."/>
            <person name="Romanel E."/>
            <person name="Sanders W.S."/>
            <person name="Szadkowski E."/>
            <person name="Tan X."/>
            <person name="Tang H."/>
            <person name="Xu C."/>
            <person name="Wang J."/>
            <person name="Wang Z."/>
            <person name="Zhang D."/>
            <person name="Zhang L."/>
            <person name="Ashrafi H."/>
            <person name="Bedon F."/>
            <person name="Bowers J.E."/>
            <person name="Brubaker C.L."/>
            <person name="Chee P.W."/>
            <person name="Das S."/>
            <person name="Gingle A.R."/>
            <person name="Haigler C.H."/>
            <person name="Harker D."/>
            <person name="Hoffmann L.V."/>
            <person name="Hovav R."/>
            <person name="Jones D.C."/>
            <person name="Lemke C."/>
            <person name="Mansoor S."/>
            <person name="ur Rahman M."/>
            <person name="Rainville L.N."/>
            <person name="Rambani A."/>
            <person name="Reddy U.K."/>
            <person name="Rong J.K."/>
            <person name="Saranga Y."/>
            <person name="Scheffler B.E."/>
            <person name="Scheffler J.A."/>
            <person name="Stelly D.M."/>
            <person name="Triplett B.A."/>
            <person name="Van Deynze A."/>
            <person name="Vaslin M.F."/>
            <person name="Waghmare V.N."/>
            <person name="Walford S.A."/>
            <person name="Wright R.J."/>
            <person name="Zaki E.A."/>
            <person name="Zhang T."/>
            <person name="Dennis E.S."/>
            <person name="Mayer K.F."/>
            <person name="Peterson D.G."/>
            <person name="Rokhsar D.S."/>
            <person name="Wang X."/>
            <person name="Schmutz J."/>
        </authorList>
    </citation>
    <scope>NUCLEOTIDE SEQUENCE [LARGE SCALE GENOMIC DNA]</scope>
</reference>
<dbReference type="GO" id="GO:0032511">
    <property type="term" value="P:late endosome to vacuole transport via multivesicular body sorting pathway"/>
    <property type="evidence" value="ECO:0007669"/>
    <property type="project" value="TreeGrafter"/>
</dbReference>
<dbReference type="EMBL" id="CM001747">
    <property type="protein sequence ID" value="KJB49696.1"/>
    <property type="molecule type" value="Genomic_DNA"/>
</dbReference>
<dbReference type="Gene3D" id="6.10.140.1230">
    <property type="match status" value="1"/>
</dbReference>
<dbReference type="GO" id="GO:0000815">
    <property type="term" value="C:ESCRT III complex"/>
    <property type="evidence" value="ECO:0007669"/>
    <property type="project" value="TreeGrafter"/>
</dbReference>
<dbReference type="Proteomes" id="UP000032304">
    <property type="component" value="Chromosome 8"/>
</dbReference>
<proteinExistence type="predicted"/>
<evidence type="ECO:0000313" key="2">
    <source>
        <dbReference type="EMBL" id="KJB49696.1"/>
    </source>
</evidence>
<protein>
    <recommendedName>
        <fullName evidence="4">Charged multivesicular body protein 7</fullName>
    </recommendedName>
</protein>
<feature type="region of interest" description="Disordered" evidence="1">
    <location>
        <begin position="240"/>
        <end position="264"/>
    </location>
</feature>
<evidence type="ECO:0000313" key="3">
    <source>
        <dbReference type="Proteomes" id="UP000032304"/>
    </source>
</evidence>
<keyword evidence="3" id="KW-1185">Reference proteome</keyword>
<dbReference type="InterPro" id="IPR005024">
    <property type="entry name" value="Snf7_fam"/>
</dbReference>
<dbReference type="GO" id="GO:0009898">
    <property type="term" value="C:cytoplasmic side of plasma membrane"/>
    <property type="evidence" value="ECO:0007669"/>
    <property type="project" value="TreeGrafter"/>
</dbReference>
<dbReference type="Gramene" id="KJB49696">
    <property type="protein sequence ID" value="KJB49696"/>
    <property type="gene ID" value="B456_008G133900"/>
</dbReference>
<organism evidence="2 3">
    <name type="scientific">Gossypium raimondii</name>
    <name type="common">Peruvian cotton</name>
    <name type="synonym">Gossypium klotzschianum subsp. raimondii</name>
    <dbReference type="NCBI Taxonomy" id="29730"/>
    <lineage>
        <taxon>Eukaryota</taxon>
        <taxon>Viridiplantae</taxon>
        <taxon>Streptophyta</taxon>
        <taxon>Embryophyta</taxon>
        <taxon>Tracheophyta</taxon>
        <taxon>Spermatophyta</taxon>
        <taxon>Magnoliopsida</taxon>
        <taxon>eudicotyledons</taxon>
        <taxon>Gunneridae</taxon>
        <taxon>Pentapetalae</taxon>
        <taxon>rosids</taxon>
        <taxon>malvids</taxon>
        <taxon>Malvales</taxon>
        <taxon>Malvaceae</taxon>
        <taxon>Malvoideae</taxon>
        <taxon>Gossypium</taxon>
    </lineage>
</organism>
<evidence type="ECO:0000256" key="1">
    <source>
        <dbReference type="SAM" id="MobiDB-lite"/>
    </source>
</evidence>
<gene>
    <name evidence="2" type="ORF">B456_008G133900</name>
</gene>
<sequence length="264" mass="28801">MCGGQKEGYAVLSYLSGCRKGQYLSTNKKELIEGIKVSLSSAVVSGVSSLDFDTLHLIWTQEKLQQQLDVIDRRWEMSRQSALASLKSGNKKLALRHAKEMKLGIENREKCNSLLNRVEEVLSVIANVESTKQVTGAIQIGARVIKENKISIEEVQLCLEELDESIDSQKQVEKALEPAPSLDMEDEDIEEEFRKLELEIGSGNLKDLNPEAGVSDSEGTDQSLADALLNLKLADDAPGSGSAIQNSGLLAKNKESNGPMLEAA</sequence>
<name>A0A0D2T5H2_GOSRA</name>
<dbReference type="GO" id="GO:0006900">
    <property type="term" value="P:vesicle budding from membrane"/>
    <property type="evidence" value="ECO:0007669"/>
    <property type="project" value="TreeGrafter"/>
</dbReference>
<dbReference type="GO" id="GO:0005771">
    <property type="term" value="C:multivesicular body"/>
    <property type="evidence" value="ECO:0007669"/>
    <property type="project" value="TreeGrafter"/>
</dbReference>
<dbReference type="PANTHER" id="PTHR22761">
    <property type="entry name" value="CHARGED MULTIVESICULAR BODY PROTEIN"/>
    <property type="match status" value="1"/>
</dbReference>
<dbReference type="PANTHER" id="PTHR22761:SF7">
    <property type="entry name" value="SNF7 FAMILY PROTEIN"/>
    <property type="match status" value="1"/>
</dbReference>
<dbReference type="Pfam" id="PF03357">
    <property type="entry name" value="Snf7"/>
    <property type="match status" value="1"/>
</dbReference>
<dbReference type="AlphaFoldDB" id="A0A0D2T5H2"/>
<accession>A0A0D2T5H2</accession>
<evidence type="ECO:0008006" key="4">
    <source>
        <dbReference type="Google" id="ProtNLM"/>
    </source>
</evidence>